<reference evidence="1" key="1">
    <citation type="submission" date="2023-02" db="EMBL/GenBank/DDBJ databases">
        <title>The sequence of Aeromonas hydrophila K533.</title>
        <authorList>
            <person name="Luo X."/>
        </authorList>
    </citation>
    <scope>NUCLEOTIDE SEQUENCE</scope>
    <source>
        <strain evidence="1">K533</strain>
    </source>
</reference>
<organism evidence="1 2">
    <name type="scientific">Aeromonas hydrophila</name>
    <dbReference type="NCBI Taxonomy" id="644"/>
    <lineage>
        <taxon>Bacteria</taxon>
        <taxon>Pseudomonadati</taxon>
        <taxon>Pseudomonadota</taxon>
        <taxon>Gammaproteobacteria</taxon>
        <taxon>Aeromonadales</taxon>
        <taxon>Aeromonadaceae</taxon>
        <taxon>Aeromonas</taxon>
    </lineage>
</organism>
<evidence type="ECO:0000313" key="1">
    <source>
        <dbReference type="EMBL" id="WEE27680.1"/>
    </source>
</evidence>
<dbReference type="EMBL" id="CP118942">
    <property type="protein sequence ID" value="WEE27680.1"/>
    <property type="molecule type" value="Genomic_DNA"/>
</dbReference>
<dbReference type="RefSeq" id="WP_235331450.1">
    <property type="nucleotide sequence ID" value="NZ_CP118942.1"/>
</dbReference>
<dbReference type="Proteomes" id="UP001214666">
    <property type="component" value="Chromosome"/>
</dbReference>
<proteinExistence type="predicted"/>
<accession>A0AAX3PBZ2</accession>
<dbReference type="AlphaFoldDB" id="A0AAX3PBZ2"/>
<name>A0AAX3PBZ2_AERHY</name>
<gene>
    <name evidence="1" type="ORF">PY771_05010</name>
</gene>
<sequence>MMEHIGIALLPQQELIDLIESVSPNLHPEHVELLAKQLQPALAPLNAAFVIVANHPVLHEAFGELLYRIGAGMEGIA</sequence>
<protein>
    <submittedName>
        <fullName evidence="1">Uncharacterized protein</fullName>
    </submittedName>
</protein>
<evidence type="ECO:0000313" key="2">
    <source>
        <dbReference type="Proteomes" id="UP001214666"/>
    </source>
</evidence>